<feature type="region of interest" description="Disordered" evidence="1">
    <location>
        <begin position="71"/>
        <end position="132"/>
    </location>
</feature>
<evidence type="ECO:0000256" key="1">
    <source>
        <dbReference type="SAM" id="MobiDB-lite"/>
    </source>
</evidence>
<protein>
    <submittedName>
        <fullName evidence="2">Uncharacterized protein</fullName>
    </submittedName>
</protein>
<name>A0A6J4QUW6_9ACTN</name>
<feature type="non-terminal residue" evidence="2">
    <location>
        <position position="184"/>
    </location>
</feature>
<proteinExistence type="predicted"/>
<feature type="non-terminal residue" evidence="2">
    <location>
        <position position="1"/>
    </location>
</feature>
<reference evidence="2" key="1">
    <citation type="submission" date="2020-02" db="EMBL/GenBank/DDBJ databases">
        <authorList>
            <person name="Meier V. D."/>
        </authorList>
    </citation>
    <scope>NUCLEOTIDE SEQUENCE</scope>
    <source>
        <strain evidence="2">AVDCRST_MAG58</strain>
    </source>
</reference>
<gene>
    <name evidence="2" type="ORF">AVDCRST_MAG58-1562</name>
</gene>
<organism evidence="2">
    <name type="scientific">uncultured Rubrobacteraceae bacterium</name>
    <dbReference type="NCBI Taxonomy" id="349277"/>
    <lineage>
        <taxon>Bacteria</taxon>
        <taxon>Bacillati</taxon>
        <taxon>Actinomycetota</taxon>
        <taxon>Rubrobacteria</taxon>
        <taxon>Rubrobacterales</taxon>
        <taxon>Rubrobacteraceae</taxon>
        <taxon>environmental samples</taxon>
    </lineage>
</organism>
<accession>A0A6J4QUW6</accession>
<dbReference type="AlphaFoldDB" id="A0A6J4QUW6"/>
<evidence type="ECO:0000313" key="2">
    <source>
        <dbReference type="EMBL" id="CAA9455900.1"/>
    </source>
</evidence>
<sequence>GPPLRHVRRPVLRFSCHRCRPVVRPQGLRCADTRREFRRERATRTPYRRRHGLSGPPSLPFSTLSARDLRGARPAPGRRRRFDQPRAGLDLLRGGRGSVFSGRTPARVRPGTRLPPVRPSPHRPRPKISRMDDVGRTGRLRFRLPLRCKRRSTRPHPRPHCAQRCDPPALETLKEELEEGRWPL</sequence>
<dbReference type="EMBL" id="CADCVF010000036">
    <property type="protein sequence ID" value="CAA9455900.1"/>
    <property type="molecule type" value="Genomic_DNA"/>
</dbReference>